<evidence type="ECO:0008006" key="5">
    <source>
        <dbReference type="Google" id="ProtNLM"/>
    </source>
</evidence>
<name>A0A7W7MK64_9ACTN</name>
<reference evidence="1 4" key="2">
    <citation type="submission" date="2021-01" db="EMBL/GenBank/DDBJ databases">
        <title>Whole genome shotgun sequence of Actinoplanes lobatus NBRC 12513.</title>
        <authorList>
            <person name="Komaki H."/>
            <person name="Tamura T."/>
        </authorList>
    </citation>
    <scope>NUCLEOTIDE SEQUENCE [LARGE SCALE GENOMIC DNA]</scope>
    <source>
        <strain evidence="1 4">NBRC 12513</strain>
    </source>
</reference>
<gene>
    <name evidence="1" type="ORF">Alo02nite_07670</name>
    <name evidence="2" type="ORF">BJ964_007495</name>
</gene>
<protein>
    <recommendedName>
        <fullName evidence="5">Knr4/Smi1-like domain-containing protein</fullName>
    </recommendedName>
</protein>
<dbReference type="Proteomes" id="UP000590511">
    <property type="component" value="Unassembled WGS sequence"/>
</dbReference>
<evidence type="ECO:0000313" key="1">
    <source>
        <dbReference type="EMBL" id="GIE37869.1"/>
    </source>
</evidence>
<comment type="caution">
    <text evidence="2">The sequence shown here is derived from an EMBL/GenBank/DDBJ whole genome shotgun (WGS) entry which is preliminary data.</text>
</comment>
<proteinExistence type="predicted"/>
<sequence length="184" mass="19713">MNADDDLGNALRGWSDSLSRLGAPAASWLRRGRPDEEITAVLGADVPAAVRAWFSWCDGVDDADGQTIGDCWVIPGYWPVALDETKADLSVELPYAHWVPLLRDGGIDLYVAAWNAPGEEPVVVSLLVPGHPVVEFNSVAELVAVTNACFDRGVYAVDDDGLLDLVDDAGYDALYEEITGLPAT</sequence>
<dbReference type="AlphaFoldDB" id="A0A7W7MK64"/>
<dbReference type="RefSeq" id="WP_188125048.1">
    <property type="nucleotide sequence ID" value="NZ_BOMP01000010.1"/>
</dbReference>
<evidence type="ECO:0000313" key="4">
    <source>
        <dbReference type="Proteomes" id="UP000631312"/>
    </source>
</evidence>
<dbReference type="Proteomes" id="UP000631312">
    <property type="component" value="Unassembled WGS sequence"/>
</dbReference>
<accession>A0A7W7MK64</accession>
<keyword evidence="4" id="KW-1185">Reference proteome</keyword>
<dbReference type="EMBL" id="BOMP01000010">
    <property type="protein sequence ID" value="GIE37869.1"/>
    <property type="molecule type" value="Genomic_DNA"/>
</dbReference>
<evidence type="ECO:0000313" key="2">
    <source>
        <dbReference type="EMBL" id="MBB4753334.1"/>
    </source>
</evidence>
<organism evidence="2 3">
    <name type="scientific">Actinoplanes lobatus</name>
    <dbReference type="NCBI Taxonomy" id="113568"/>
    <lineage>
        <taxon>Bacteria</taxon>
        <taxon>Bacillati</taxon>
        <taxon>Actinomycetota</taxon>
        <taxon>Actinomycetes</taxon>
        <taxon>Micromonosporales</taxon>
        <taxon>Micromonosporaceae</taxon>
        <taxon>Actinoplanes</taxon>
    </lineage>
</organism>
<evidence type="ECO:0000313" key="3">
    <source>
        <dbReference type="Proteomes" id="UP000590511"/>
    </source>
</evidence>
<dbReference type="EMBL" id="JACHNC010000001">
    <property type="protein sequence ID" value="MBB4753334.1"/>
    <property type="molecule type" value="Genomic_DNA"/>
</dbReference>
<reference evidence="2 3" key="1">
    <citation type="submission" date="2020-08" db="EMBL/GenBank/DDBJ databases">
        <title>Sequencing the genomes of 1000 actinobacteria strains.</title>
        <authorList>
            <person name="Klenk H.-P."/>
        </authorList>
    </citation>
    <scope>NUCLEOTIDE SEQUENCE [LARGE SCALE GENOMIC DNA]</scope>
    <source>
        <strain evidence="2 3">DSM 43150</strain>
    </source>
</reference>